<gene>
    <name evidence="2" type="ORF">AVEN_42935_1</name>
</gene>
<keyword evidence="3" id="KW-1185">Reference proteome</keyword>
<accession>A0A4Y2AGR5</accession>
<evidence type="ECO:0000313" key="3">
    <source>
        <dbReference type="Proteomes" id="UP000499080"/>
    </source>
</evidence>
<dbReference type="Proteomes" id="UP000499080">
    <property type="component" value="Unassembled WGS sequence"/>
</dbReference>
<organism evidence="2 3">
    <name type="scientific">Araneus ventricosus</name>
    <name type="common">Orbweaver spider</name>
    <name type="synonym">Epeira ventricosa</name>
    <dbReference type="NCBI Taxonomy" id="182803"/>
    <lineage>
        <taxon>Eukaryota</taxon>
        <taxon>Metazoa</taxon>
        <taxon>Ecdysozoa</taxon>
        <taxon>Arthropoda</taxon>
        <taxon>Chelicerata</taxon>
        <taxon>Arachnida</taxon>
        <taxon>Araneae</taxon>
        <taxon>Araneomorphae</taxon>
        <taxon>Entelegynae</taxon>
        <taxon>Araneoidea</taxon>
        <taxon>Araneidae</taxon>
        <taxon>Araneus</taxon>
    </lineage>
</organism>
<proteinExistence type="predicted"/>
<dbReference type="EMBL" id="BGPR01000015">
    <property type="protein sequence ID" value="GBL78436.1"/>
    <property type="molecule type" value="Genomic_DNA"/>
</dbReference>
<reference evidence="2 3" key="1">
    <citation type="journal article" date="2019" name="Sci. Rep.">
        <title>Orb-weaving spider Araneus ventricosus genome elucidates the spidroin gene catalogue.</title>
        <authorList>
            <person name="Kono N."/>
            <person name="Nakamura H."/>
            <person name="Ohtoshi R."/>
            <person name="Moran D.A.P."/>
            <person name="Shinohara A."/>
            <person name="Yoshida Y."/>
            <person name="Fujiwara M."/>
            <person name="Mori M."/>
            <person name="Tomita M."/>
            <person name="Arakawa K."/>
        </authorList>
    </citation>
    <scope>NUCLEOTIDE SEQUENCE [LARGE SCALE GENOMIC DNA]</scope>
</reference>
<sequence>MGHHARPTRGGNLLSMRSKKQTEWQPLLMESPLAYPRGKESKVTNSKREKTERDQTLGYLGVVKPVTPKEDVPLRGGHFVLSATAIPRYRKGHEKTHKQKEKN</sequence>
<name>A0A4Y2AGR5_ARAVE</name>
<feature type="compositionally biased region" description="Basic and acidic residues" evidence="1">
    <location>
        <begin position="37"/>
        <end position="54"/>
    </location>
</feature>
<protein>
    <submittedName>
        <fullName evidence="2">Uncharacterized protein</fullName>
    </submittedName>
</protein>
<feature type="region of interest" description="Disordered" evidence="1">
    <location>
        <begin position="1"/>
        <end position="54"/>
    </location>
</feature>
<comment type="caution">
    <text evidence="2">The sequence shown here is derived from an EMBL/GenBank/DDBJ whole genome shotgun (WGS) entry which is preliminary data.</text>
</comment>
<evidence type="ECO:0000256" key="1">
    <source>
        <dbReference type="SAM" id="MobiDB-lite"/>
    </source>
</evidence>
<evidence type="ECO:0000313" key="2">
    <source>
        <dbReference type="EMBL" id="GBL78436.1"/>
    </source>
</evidence>
<dbReference type="AlphaFoldDB" id="A0A4Y2AGR5"/>